<dbReference type="InterPro" id="IPR022998">
    <property type="entry name" value="ThiamineP_synth_TenI"/>
</dbReference>
<dbReference type="Proteomes" id="UP000272464">
    <property type="component" value="Unassembled WGS sequence"/>
</dbReference>
<dbReference type="GO" id="GO:0004789">
    <property type="term" value="F:thiamine-phosphate diphosphorylase activity"/>
    <property type="evidence" value="ECO:0007669"/>
    <property type="project" value="TreeGrafter"/>
</dbReference>
<dbReference type="CDD" id="cd00564">
    <property type="entry name" value="TMP_TenI"/>
    <property type="match status" value="1"/>
</dbReference>
<evidence type="ECO:0000256" key="2">
    <source>
        <dbReference type="ARBA" id="ARBA00022977"/>
    </source>
</evidence>
<dbReference type="GO" id="GO:0005737">
    <property type="term" value="C:cytoplasm"/>
    <property type="evidence" value="ECO:0007669"/>
    <property type="project" value="TreeGrafter"/>
</dbReference>
<accession>A0A3S1D9R5</accession>
<comment type="caution">
    <text evidence="4">The sequence shown here is derived from an EMBL/GenBank/DDBJ whole genome shotgun (WGS) entry which is preliminary data.</text>
</comment>
<dbReference type="PANTHER" id="PTHR20857">
    <property type="entry name" value="THIAMINE-PHOSPHATE PYROPHOSPHORYLASE"/>
    <property type="match status" value="1"/>
</dbReference>
<dbReference type="SUPFAM" id="SSF51391">
    <property type="entry name" value="Thiamin phosphate synthase"/>
    <property type="match status" value="1"/>
</dbReference>
<keyword evidence="5" id="KW-1185">Reference proteome</keyword>
<dbReference type="OrthoDB" id="9815348at2"/>
<sequence length="220" mass="23623">MSSSYEIHVISNGQTDQDKLVSIAEAIHPYIDAFHLRERLWSARKLSSAVEQLLEQGIPNSKLYVNDRVDIAMAYFLGGVQLGAESLSPLQAKALSEGKLRIGRSVHNSEEISAACSNKADYCLYGHVYSTNSKAGLPGRGIPELTLNCTLSPIPVIAIGGITPQRVKEVIQAGASGIAIMSGIMNAEDPAFAASEYRNALNEAAAKASWEVTAKYQEGE</sequence>
<dbReference type="AlphaFoldDB" id="A0A3S1D9R5"/>
<dbReference type="InterPro" id="IPR036206">
    <property type="entry name" value="ThiamineP_synth_sf"/>
</dbReference>
<keyword evidence="2" id="KW-0784">Thiamine biosynthesis</keyword>
<reference evidence="4 5" key="1">
    <citation type="submission" date="2018-12" db="EMBL/GenBank/DDBJ databases">
        <authorList>
            <person name="Sun L."/>
            <person name="Chen Z."/>
        </authorList>
    </citation>
    <scope>NUCLEOTIDE SEQUENCE [LARGE SCALE GENOMIC DNA]</scope>
    <source>
        <strain evidence="4 5">3-5-3</strain>
    </source>
</reference>
<dbReference type="InterPro" id="IPR013785">
    <property type="entry name" value="Aldolase_TIM"/>
</dbReference>
<organism evidence="4 5">
    <name type="scientific">Paenibacillus zeisoli</name>
    <dbReference type="NCBI Taxonomy" id="2496267"/>
    <lineage>
        <taxon>Bacteria</taxon>
        <taxon>Bacillati</taxon>
        <taxon>Bacillota</taxon>
        <taxon>Bacilli</taxon>
        <taxon>Bacillales</taxon>
        <taxon>Paenibacillaceae</taxon>
        <taxon>Paenibacillus</taxon>
    </lineage>
</organism>
<proteinExistence type="predicted"/>
<feature type="domain" description="Thiamine phosphate synthase/TenI" evidence="3">
    <location>
        <begin position="9"/>
        <end position="184"/>
    </location>
</feature>
<name>A0A3S1D9R5_9BACL</name>
<protein>
    <submittedName>
        <fullName evidence="4">Thiazole tautomerase TenI</fullName>
    </submittedName>
</protein>
<evidence type="ECO:0000259" key="3">
    <source>
        <dbReference type="Pfam" id="PF02581"/>
    </source>
</evidence>
<dbReference type="EMBL" id="RZNX01000001">
    <property type="protein sequence ID" value="RUT35938.1"/>
    <property type="molecule type" value="Genomic_DNA"/>
</dbReference>
<dbReference type="Pfam" id="PF02581">
    <property type="entry name" value="TMP-TENI"/>
    <property type="match status" value="1"/>
</dbReference>
<gene>
    <name evidence="4" type="ORF">EJP77_02765</name>
</gene>
<evidence type="ECO:0000313" key="5">
    <source>
        <dbReference type="Proteomes" id="UP000272464"/>
    </source>
</evidence>
<dbReference type="GO" id="GO:0009228">
    <property type="term" value="P:thiamine biosynthetic process"/>
    <property type="evidence" value="ECO:0007669"/>
    <property type="project" value="UniProtKB-KW"/>
</dbReference>
<evidence type="ECO:0000256" key="1">
    <source>
        <dbReference type="ARBA" id="ARBA00004948"/>
    </source>
</evidence>
<dbReference type="PANTHER" id="PTHR20857:SF22">
    <property type="entry name" value="THIAZOLE TAUTOMERASE"/>
    <property type="match status" value="1"/>
</dbReference>
<evidence type="ECO:0000313" key="4">
    <source>
        <dbReference type="EMBL" id="RUT35938.1"/>
    </source>
</evidence>
<comment type="pathway">
    <text evidence="1">Cofactor biosynthesis; thiamine diphosphate biosynthesis.</text>
</comment>
<dbReference type="Gene3D" id="3.20.20.70">
    <property type="entry name" value="Aldolase class I"/>
    <property type="match status" value="1"/>
</dbReference>
<dbReference type="RefSeq" id="WP_127197635.1">
    <property type="nucleotide sequence ID" value="NZ_RZNX01000001.1"/>
</dbReference>